<gene>
    <name evidence="6" type="ORF">UR08_08185</name>
</gene>
<comment type="caution">
    <text evidence="6">The sequence shown here is derived from an EMBL/GenBank/DDBJ whole genome shotgun (WGS) entry which is preliminary data.</text>
</comment>
<evidence type="ECO:0000256" key="3">
    <source>
        <dbReference type="ARBA" id="ARBA00022989"/>
    </source>
</evidence>
<accession>A0A3D8TQR4</accession>
<dbReference type="AlphaFoldDB" id="A0A3D8TQR4"/>
<dbReference type="Pfam" id="PF09685">
    <property type="entry name" value="MamF_MmsF"/>
    <property type="match status" value="1"/>
</dbReference>
<feature type="transmembrane region" description="Helical" evidence="5">
    <location>
        <begin position="42"/>
        <end position="63"/>
    </location>
</feature>
<evidence type="ECO:0000256" key="2">
    <source>
        <dbReference type="ARBA" id="ARBA00022692"/>
    </source>
</evidence>
<evidence type="ECO:0000313" key="6">
    <source>
        <dbReference type="EMBL" id="RDX00934.1"/>
    </source>
</evidence>
<keyword evidence="4 5" id="KW-0472">Membrane</keyword>
<comment type="subcellular location">
    <subcellularLocation>
        <location evidence="1">Membrane</location>
        <topology evidence="1">Multi-pass membrane protein</topology>
    </subcellularLocation>
</comment>
<evidence type="ECO:0000256" key="4">
    <source>
        <dbReference type="ARBA" id="ARBA00023136"/>
    </source>
</evidence>
<protein>
    <recommendedName>
        <fullName evidence="8">DUF4870 domain-containing protein</fullName>
    </recommendedName>
</protein>
<dbReference type="InterPro" id="IPR019109">
    <property type="entry name" value="MamF_MmsF"/>
</dbReference>
<keyword evidence="3 5" id="KW-1133">Transmembrane helix</keyword>
<dbReference type="EMBL" id="LARY01000002">
    <property type="protein sequence ID" value="RDX00934.1"/>
    <property type="molecule type" value="Genomic_DNA"/>
</dbReference>
<feature type="transmembrane region" description="Helical" evidence="5">
    <location>
        <begin position="12"/>
        <end position="30"/>
    </location>
</feature>
<evidence type="ECO:0000256" key="5">
    <source>
        <dbReference type="SAM" id="Phobius"/>
    </source>
</evidence>
<dbReference type="RefSeq" id="WP_115753182.1">
    <property type="nucleotide sequence ID" value="NZ_LARY01000002.1"/>
</dbReference>
<feature type="transmembrane region" description="Helical" evidence="5">
    <location>
        <begin position="75"/>
        <end position="97"/>
    </location>
</feature>
<name>A0A3D8TQR4_9LIST</name>
<evidence type="ECO:0000256" key="1">
    <source>
        <dbReference type="ARBA" id="ARBA00004141"/>
    </source>
</evidence>
<organism evidence="6 7">
    <name type="scientific">Listeria kieliensis</name>
    <dbReference type="NCBI Taxonomy" id="1621700"/>
    <lineage>
        <taxon>Bacteria</taxon>
        <taxon>Bacillati</taxon>
        <taxon>Bacillota</taxon>
        <taxon>Bacilli</taxon>
        <taxon>Bacillales</taxon>
        <taxon>Listeriaceae</taxon>
        <taxon>Listeria</taxon>
    </lineage>
</organism>
<keyword evidence="2 5" id="KW-0812">Transmembrane</keyword>
<reference evidence="7" key="1">
    <citation type="submission" date="2015-04" db="EMBL/GenBank/DDBJ databases">
        <authorList>
            <person name="Schardt J."/>
            <person name="Mueller-Herbst S."/>
            <person name="Scherer S."/>
            <person name="Huptas C."/>
        </authorList>
    </citation>
    <scope>NUCLEOTIDE SEQUENCE [LARGE SCALE GENOMIC DNA]</scope>
    <source>
        <strain evidence="7">Kiel-L1</strain>
    </source>
</reference>
<evidence type="ECO:0000313" key="7">
    <source>
        <dbReference type="Proteomes" id="UP000257055"/>
    </source>
</evidence>
<proteinExistence type="predicted"/>
<keyword evidence="7" id="KW-1185">Reference proteome</keyword>
<sequence length="115" mass="12898">MNSHKVMKSLSYFSILFAPIVVPLFIWVFADDKEVQHHAKTALTTHVLPAISLFLSFAIFSLVQISTDSANTAGFIAFTGVVSFVIFSILLFFFNIIRGVKMLVHDEAESHYITE</sequence>
<dbReference type="Proteomes" id="UP000257055">
    <property type="component" value="Unassembled WGS sequence"/>
</dbReference>
<evidence type="ECO:0008006" key="8">
    <source>
        <dbReference type="Google" id="ProtNLM"/>
    </source>
</evidence>